<dbReference type="EMBL" id="FQXQ01000001">
    <property type="protein sequence ID" value="SHH42153.1"/>
    <property type="molecule type" value="Genomic_DNA"/>
</dbReference>
<dbReference type="AlphaFoldDB" id="A0A1M5SVW1"/>
<sequence length="277" mass="31476">MKLFKTTFVIILATFLSVSCSQSSLNIDEETALTGNDEISKEELSTALKTVIVNYPVTAVNDDNSTEEINSDEQLGKIISRNTRPKIEFPFDVIIDGETYTIDGINNLRALLKRPKPFHPPFKLIFPVTVINADETTTEIANHDTFKAYRETLEEGVKPTFQFPISIQEKDGTIVTIENEEAFMTYLKNNREDDRPELKQPPFKLVFPVTVINADETTTEIADHDAFKAYHETLEEGVKPTFQFPISIEDKDGNIIEIADEIALEEYIKANRPNKRR</sequence>
<organism evidence="2 3">
    <name type="scientific">Wenyingzhuangia marina</name>
    <dbReference type="NCBI Taxonomy" id="1195760"/>
    <lineage>
        <taxon>Bacteria</taxon>
        <taxon>Pseudomonadati</taxon>
        <taxon>Bacteroidota</taxon>
        <taxon>Flavobacteriia</taxon>
        <taxon>Flavobacteriales</taxon>
        <taxon>Flavobacteriaceae</taxon>
        <taxon>Wenyingzhuangia</taxon>
    </lineage>
</organism>
<evidence type="ECO:0008006" key="4">
    <source>
        <dbReference type="Google" id="ProtNLM"/>
    </source>
</evidence>
<name>A0A1M5SVW1_9FLAO</name>
<feature type="chain" id="PRO_5012206396" description="Lipoprotein" evidence="1">
    <location>
        <begin position="27"/>
        <end position="277"/>
    </location>
</feature>
<dbReference type="STRING" id="1195760.SAMN05444281_0527"/>
<reference evidence="3" key="1">
    <citation type="submission" date="2016-11" db="EMBL/GenBank/DDBJ databases">
        <authorList>
            <person name="Varghese N."/>
            <person name="Submissions S."/>
        </authorList>
    </citation>
    <scope>NUCLEOTIDE SEQUENCE [LARGE SCALE GENOMIC DNA]</scope>
    <source>
        <strain evidence="3">DSM 100572</strain>
    </source>
</reference>
<evidence type="ECO:0000313" key="2">
    <source>
        <dbReference type="EMBL" id="SHH42153.1"/>
    </source>
</evidence>
<feature type="signal peptide" evidence="1">
    <location>
        <begin position="1"/>
        <end position="26"/>
    </location>
</feature>
<evidence type="ECO:0000256" key="1">
    <source>
        <dbReference type="SAM" id="SignalP"/>
    </source>
</evidence>
<dbReference type="RefSeq" id="WP_073118116.1">
    <property type="nucleotide sequence ID" value="NZ_BMEN01000001.1"/>
</dbReference>
<proteinExistence type="predicted"/>
<evidence type="ECO:0000313" key="3">
    <source>
        <dbReference type="Proteomes" id="UP000184109"/>
    </source>
</evidence>
<keyword evidence="3" id="KW-1185">Reference proteome</keyword>
<dbReference type="Proteomes" id="UP000184109">
    <property type="component" value="Unassembled WGS sequence"/>
</dbReference>
<dbReference type="OrthoDB" id="1444655at2"/>
<gene>
    <name evidence="2" type="ORF">SAMN05444281_0527</name>
</gene>
<accession>A0A1M5SVW1</accession>
<protein>
    <recommendedName>
        <fullName evidence="4">Lipoprotein</fullName>
    </recommendedName>
</protein>
<dbReference type="PROSITE" id="PS51257">
    <property type="entry name" value="PROKAR_LIPOPROTEIN"/>
    <property type="match status" value="1"/>
</dbReference>
<keyword evidence="1" id="KW-0732">Signal</keyword>